<feature type="region of interest" description="Disordered" evidence="1">
    <location>
        <begin position="506"/>
        <end position="530"/>
    </location>
</feature>
<accession>A0A397IC94</accession>
<keyword evidence="4" id="KW-1185">Reference proteome</keyword>
<keyword evidence="2" id="KW-1133">Transmembrane helix</keyword>
<sequence length="596" mass="69148">MILGLVFPYLKIWLSRVLTSLSRIPQLLGSFRQILTVCHVTSHTDWYERKLAKIRMENSDPAKRLIQDKNIWNLAIIDNIDFKEKSFKFENIYDVTRGNLHTTLRMAFQAQLPFEIETDPEPVLLDFKKINNKLIYRKDFDTEVIKYVILGRIDYGCFGSTPNIVILEPEANPNSNEEILHVVTMCWEEWSNLRPLFGQWYTSKDFCLVLLVLFFNYGLFSLASCLGVRFLDKFEAGVNYHSTSRVLDLIWVAVGVAINIYITEKGMSFNEITEEENNTHISHRTRMCVGNFDLQRNSLSAARPLFASAAKSNYTTVIVHSLSIITTYSRLEEKLCYCNAFKIPNKDRHICFNFDETLETFGVRFVKQNISENVIDETNLNNQIKASQDERERINLLLSEYLDDRSISHSERAIKSRKESLWELINDLVMVFGMAEPLFHKLFQEYTPTQMHPEGLKRLIACYPDGLKRIKEVYRQNVLGIEYRNTKGRRAVGVVRMKLKDYNDQKKTNRKRTVNQPSTNPIESEQAANSNVQPVNEQLMDNLPDLVESQSKRRKVAGTKYRTTEDEMVILSVLKVYKDKLPVNAIASVREQLSEV</sequence>
<gene>
    <name evidence="3" type="ORF">Glove_267g88</name>
</gene>
<name>A0A397IC94_9GLOM</name>
<evidence type="ECO:0000313" key="4">
    <source>
        <dbReference type="Proteomes" id="UP000266861"/>
    </source>
</evidence>
<evidence type="ECO:0000313" key="3">
    <source>
        <dbReference type="EMBL" id="RHZ70773.1"/>
    </source>
</evidence>
<feature type="transmembrane region" description="Helical" evidence="2">
    <location>
        <begin position="243"/>
        <end position="262"/>
    </location>
</feature>
<feature type="compositionally biased region" description="Polar residues" evidence="1">
    <location>
        <begin position="514"/>
        <end position="530"/>
    </location>
</feature>
<dbReference type="Proteomes" id="UP000266861">
    <property type="component" value="Unassembled WGS sequence"/>
</dbReference>
<protein>
    <submittedName>
        <fullName evidence="3">Uncharacterized protein</fullName>
    </submittedName>
</protein>
<reference evidence="3 4" key="1">
    <citation type="submission" date="2018-08" db="EMBL/GenBank/DDBJ databases">
        <title>Genome and evolution of the arbuscular mycorrhizal fungus Diversispora epigaea (formerly Glomus versiforme) and its bacterial endosymbionts.</title>
        <authorList>
            <person name="Sun X."/>
            <person name="Fei Z."/>
            <person name="Harrison M."/>
        </authorList>
    </citation>
    <scope>NUCLEOTIDE SEQUENCE [LARGE SCALE GENOMIC DNA]</scope>
    <source>
        <strain evidence="3 4">IT104</strain>
    </source>
</reference>
<organism evidence="3 4">
    <name type="scientific">Diversispora epigaea</name>
    <dbReference type="NCBI Taxonomy" id="1348612"/>
    <lineage>
        <taxon>Eukaryota</taxon>
        <taxon>Fungi</taxon>
        <taxon>Fungi incertae sedis</taxon>
        <taxon>Mucoromycota</taxon>
        <taxon>Glomeromycotina</taxon>
        <taxon>Glomeromycetes</taxon>
        <taxon>Diversisporales</taxon>
        <taxon>Diversisporaceae</taxon>
        <taxon>Diversispora</taxon>
    </lineage>
</organism>
<dbReference type="EMBL" id="PQFF01000244">
    <property type="protein sequence ID" value="RHZ70773.1"/>
    <property type="molecule type" value="Genomic_DNA"/>
</dbReference>
<evidence type="ECO:0000256" key="2">
    <source>
        <dbReference type="SAM" id="Phobius"/>
    </source>
</evidence>
<comment type="caution">
    <text evidence="3">The sequence shown here is derived from an EMBL/GenBank/DDBJ whole genome shotgun (WGS) entry which is preliminary data.</text>
</comment>
<keyword evidence="2" id="KW-0472">Membrane</keyword>
<dbReference type="AlphaFoldDB" id="A0A397IC94"/>
<keyword evidence="2" id="KW-0812">Transmembrane</keyword>
<evidence type="ECO:0000256" key="1">
    <source>
        <dbReference type="SAM" id="MobiDB-lite"/>
    </source>
</evidence>
<proteinExistence type="predicted"/>
<feature type="transmembrane region" description="Helical" evidence="2">
    <location>
        <begin position="206"/>
        <end position="231"/>
    </location>
</feature>